<organism evidence="1 2">
    <name type="scientific">Patagioenas fasciata monilis</name>
    <dbReference type="NCBI Taxonomy" id="372326"/>
    <lineage>
        <taxon>Eukaryota</taxon>
        <taxon>Metazoa</taxon>
        <taxon>Chordata</taxon>
        <taxon>Craniata</taxon>
        <taxon>Vertebrata</taxon>
        <taxon>Euteleostomi</taxon>
        <taxon>Archelosauria</taxon>
        <taxon>Archosauria</taxon>
        <taxon>Dinosauria</taxon>
        <taxon>Saurischia</taxon>
        <taxon>Theropoda</taxon>
        <taxon>Coelurosauria</taxon>
        <taxon>Aves</taxon>
        <taxon>Neognathae</taxon>
        <taxon>Neoaves</taxon>
        <taxon>Columbimorphae</taxon>
        <taxon>Columbiformes</taxon>
        <taxon>Columbidae</taxon>
        <taxon>Patagioenas</taxon>
    </lineage>
</organism>
<dbReference type="AlphaFoldDB" id="A0A1V4KRN4"/>
<protein>
    <submittedName>
        <fullName evidence="1">Uncharacterized protein</fullName>
    </submittedName>
</protein>
<proteinExistence type="predicted"/>
<reference evidence="1 2" key="1">
    <citation type="submission" date="2016-02" db="EMBL/GenBank/DDBJ databases">
        <title>Band-tailed pigeon sequencing and assembly.</title>
        <authorList>
            <person name="Soares A.E."/>
            <person name="Novak B.J."/>
            <person name="Rice E.S."/>
            <person name="O'Connell B."/>
            <person name="Chang D."/>
            <person name="Weber S."/>
            <person name="Shapiro B."/>
        </authorList>
    </citation>
    <scope>NUCLEOTIDE SEQUENCE [LARGE SCALE GENOMIC DNA]</scope>
    <source>
        <strain evidence="1">BTP2013</strain>
        <tissue evidence="1">Blood</tissue>
    </source>
</reference>
<sequence>MFIQNRNRCSHIHHFPSRPSYCSCTSSGTAKDIHCPASLQYKLASFTRQGKALMDTGKMKHRKVSGWRLFCLG</sequence>
<comment type="caution">
    <text evidence="1">The sequence shown here is derived from an EMBL/GenBank/DDBJ whole genome shotgun (WGS) entry which is preliminary data.</text>
</comment>
<gene>
    <name evidence="1" type="ORF">AV530_015457</name>
</gene>
<keyword evidence="2" id="KW-1185">Reference proteome</keyword>
<accession>A0A1V4KRN4</accession>
<dbReference type="EMBL" id="LSYS01001765">
    <property type="protein sequence ID" value="OPJ87092.1"/>
    <property type="molecule type" value="Genomic_DNA"/>
</dbReference>
<name>A0A1V4KRN4_PATFA</name>
<dbReference type="Proteomes" id="UP000190648">
    <property type="component" value="Unassembled WGS sequence"/>
</dbReference>
<evidence type="ECO:0000313" key="1">
    <source>
        <dbReference type="EMBL" id="OPJ87092.1"/>
    </source>
</evidence>
<evidence type="ECO:0000313" key="2">
    <source>
        <dbReference type="Proteomes" id="UP000190648"/>
    </source>
</evidence>